<feature type="transmembrane region" description="Helical" evidence="1">
    <location>
        <begin position="107"/>
        <end position="128"/>
    </location>
</feature>
<reference evidence="2" key="2">
    <citation type="journal article" date="2021" name="PeerJ">
        <title>Extensive microbial diversity within the chicken gut microbiome revealed by metagenomics and culture.</title>
        <authorList>
            <person name="Gilroy R."/>
            <person name="Ravi A."/>
            <person name="Getino M."/>
            <person name="Pursley I."/>
            <person name="Horton D.L."/>
            <person name="Alikhan N.F."/>
            <person name="Baker D."/>
            <person name="Gharbi K."/>
            <person name="Hall N."/>
            <person name="Watson M."/>
            <person name="Adriaenssens E.M."/>
            <person name="Foster-Nyarko E."/>
            <person name="Jarju S."/>
            <person name="Secka A."/>
            <person name="Antonio M."/>
            <person name="Oren A."/>
            <person name="Chaudhuri R.R."/>
            <person name="La Ragione R."/>
            <person name="Hildebrand F."/>
            <person name="Pallen M.J."/>
        </authorList>
    </citation>
    <scope>NUCLEOTIDE SEQUENCE</scope>
    <source>
        <strain evidence="2">CHK188-20938</strain>
    </source>
</reference>
<protein>
    <submittedName>
        <fullName evidence="2">DUF368 domain-containing protein</fullName>
    </submittedName>
</protein>
<reference evidence="2" key="1">
    <citation type="submission" date="2020-10" db="EMBL/GenBank/DDBJ databases">
        <authorList>
            <person name="Gilroy R."/>
        </authorList>
    </citation>
    <scope>NUCLEOTIDE SEQUENCE</scope>
    <source>
        <strain evidence="2">CHK188-20938</strain>
    </source>
</reference>
<keyword evidence="1" id="KW-1133">Transmembrane helix</keyword>
<accession>A0A9D1P477</accession>
<feature type="transmembrane region" description="Helical" evidence="1">
    <location>
        <begin position="216"/>
        <end position="234"/>
    </location>
</feature>
<dbReference type="EMBL" id="DVOO01000024">
    <property type="protein sequence ID" value="HIV25742.1"/>
    <property type="molecule type" value="Genomic_DNA"/>
</dbReference>
<keyword evidence="1" id="KW-0472">Membrane</keyword>
<dbReference type="Proteomes" id="UP000824169">
    <property type="component" value="Unassembled WGS sequence"/>
</dbReference>
<evidence type="ECO:0000313" key="3">
    <source>
        <dbReference type="Proteomes" id="UP000824169"/>
    </source>
</evidence>
<dbReference type="PANTHER" id="PTHR37308:SF1">
    <property type="entry name" value="POLYPRENYL-PHOSPHATE TRANSPORTER"/>
    <property type="match status" value="1"/>
</dbReference>
<evidence type="ECO:0000256" key="1">
    <source>
        <dbReference type="SAM" id="Phobius"/>
    </source>
</evidence>
<gene>
    <name evidence="2" type="ORF">IAB71_08220</name>
</gene>
<proteinExistence type="predicted"/>
<dbReference type="PANTHER" id="PTHR37308">
    <property type="entry name" value="INTEGRAL MEMBRANE PROTEIN"/>
    <property type="match status" value="1"/>
</dbReference>
<organism evidence="2 3">
    <name type="scientific">Candidatus Scatomonas pullistercoris</name>
    <dbReference type="NCBI Taxonomy" id="2840920"/>
    <lineage>
        <taxon>Bacteria</taxon>
        <taxon>Bacillati</taxon>
        <taxon>Bacillota</taxon>
        <taxon>Clostridia</taxon>
        <taxon>Lachnospirales</taxon>
        <taxon>Lachnospiraceae</taxon>
        <taxon>Lachnospiraceae incertae sedis</taxon>
        <taxon>Candidatus Scatomonas</taxon>
    </lineage>
</organism>
<evidence type="ECO:0000313" key="2">
    <source>
        <dbReference type="EMBL" id="HIV25742.1"/>
    </source>
</evidence>
<feature type="transmembrane region" description="Helical" evidence="1">
    <location>
        <begin position="148"/>
        <end position="174"/>
    </location>
</feature>
<dbReference type="AlphaFoldDB" id="A0A9D1P477"/>
<dbReference type="Pfam" id="PF04018">
    <property type="entry name" value="VCA0040-like"/>
    <property type="match status" value="1"/>
</dbReference>
<feature type="transmembrane region" description="Helical" evidence="1">
    <location>
        <begin position="6"/>
        <end position="30"/>
    </location>
</feature>
<feature type="transmembrane region" description="Helical" evidence="1">
    <location>
        <begin position="79"/>
        <end position="98"/>
    </location>
</feature>
<name>A0A9D1P477_9FIRM</name>
<comment type="caution">
    <text evidence="2">The sequence shown here is derived from an EMBL/GenBank/DDBJ whole genome shotgun (WGS) entry which is preliminary data.</text>
</comment>
<keyword evidence="1" id="KW-0812">Transmembrane</keyword>
<dbReference type="InterPro" id="IPR007163">
    <property type="entry name" value="VCA0040-like"/>
</dbReference>
<sequence>MEILTIIKGFVIGGSMLIPGVSGGTMAMILKLYKRLITSISSFMKHKKESILFLLQFCIGAGAAWLILSGPMVALNGAFPKQMACFVVGAIVGGIPVICRETKVTRFSIWSVVFLAIGLVLVFGLAALPKNGFDNAGAGLGGIMIQFLAGLLGALALILPGISFSSMLYMMGVYDYIWGAVGNRDVIALLPFALGMIIGILFLTKFLDLAMTRFPHATYMIILGFVIGSIWDILKEMPGAPVGAEIPACILLMVLGFLIIYILSRTEDRYEKNNSK</sequence>
<feature type="transmembrane region" description="Helical" evidence="1">
    <location>
        <begin position="246"/>
        <end position="264"/>
    </location>
</feature>
<feature type="transmembrane region" description="Helical" evidence="1">
    <location>
        <begin position="51"/>
        <end position="73"/>
    </location>
</feature>
<feature type="transmembrane region" description="Helical" evidence="1">
    <location>
        <begin position="186"/>
        <end position="204"/>
    </location>
</feature>